<comment type="caution">
    <text evidence="1">The sequence shown here is derived from an EMBL/GenBank/DDBJ whole genome shotgun (WGS) entry which is preliminary data.</text>
</comment>
<dbReference type="Pfam" id="PF09907">
    <property type="entry name" value="HigB_toxin"/>
    <property type="match status" value="1"/>
</dbReference>
<dbReference type="Proteomes" id="UP000235777">
    <property type="component" value="Unassembled WGS sequence"/>
</dbReference>
<organism evidence="1 2">
    <name type="scientific">Trinickia symbiotica</name>
    <dbReference type="NCBI Taxonomy" id="863227"/>
    <lineage>
        <taxon>Bacteria</taxon>
        <taxon>Pseudomonadati</taxon>
        <taxon>Pseudomonadota</taxon>
        <taxon>Betaproteobacteria</taxon>
        <taxon>Burkholderiales</taxon>
        <taxon>Burkholderiaceae</taxon>
        <taxon>Trinickia</taxon>
    </lineage>
</organism>
<evidence type="ECO:0000313" key="1">
    <source>
        <dbReference type="EMBL" id="PMS32827.1"/>
    </source>
</evidence>
<keyword evidence="2" id="KW-1185">Reference proteome</keyword>
<reference evidence="1 2" key="1">
    <citation type="submission" date="2018-01" db="EMBL/GenBank/DDBJ databases">
        <title>Whole genome analyses suggest that Burkholderia sensu lato contains two further novel genera in the rhizoxinica-symbiotica group Mycetohabitans gen. nov., and Trinickia gen. nov.: implications for the evolution of diazotrophy and nodulation in the Burkholderiaceae.</title>
        <authorList>
            <person name="Estrada-de los Santos P."/>
            <person name="Palmer M."/>
            <person name="Chavez-Ramirez B."/>
            <person name="Beukes C."/>
            <person name="Steenkamp E.T."/>
            <person name="Hirsch A.M."/>
            <person name="Manyaka P."/>
            <person name="Maluk M."/>
            <person name="Lafos M."/>
            <person name="Crook M."/>
            <person name="Gross E."/>
            <person name="Simon M.F."/>
            <person name="Bueno dos Reis Junior F."/>
            <person name="Poole P.S."/>
            <person name="Venter S.N."/>
            <person name="James E.K."/>
        </authorList>
    </citation>
    <scope>NUCLEOTIDE SEQUENCE [LARGE SCALE GENOMIC DNA]</scope>
    <source>
        <strain evidence="1 2">JPY 581</strain>
    </source>
</reference>
<dbReference type="GO" id="GO:0110001">
    <property type="term" value="C:toxin-antitoxin complex"/>
    <property type="evidence" value="ECO:0007669"/>
    <property type="project" value="InterPro"/>
</dbReference>
<evidence type="ECO:0008006" key="3">
    <source>
        <dbReference type="Google" id="ProtNLM"/>
    </source>
</evidence>
<dbReference type="GO" id="GO:0003723">
    <property type="term" value="F:RNA binding"/>
    <property type="evidence" value="ECO:0007669"/>
    <property type="project" value="InterPro"/>
</dbReference>
<dbReference type="EMBL" id="PNYC01000020">
    <property type="protein sequence ID" value="PMS32827.1"/>
    <property type="molecule type" value="Genomic_DNA"/>
</dbReference>
<gene>
    <name evidence="1" type="ORF">C0Z20_25890</name>
</gene>
<evidence type="ECO:0000313" key="2">
    <source>
        <dbReference type="Proteomes" id="UP000235777"/>
    </source>
</evidence>
<sequence>MAAVHFNVQKLYVRHVFTHREYDKWKP</sequence>
<dbReference type="InterPro" id="IPR018669">
    <property type="entry name" value="Toxin_HigB"/>
</dbReference>
<dbReference type="GO" id="GO:0004519">
    <property type="term" value="F:endonuclease activity"/>
    <property type="evidence" value="ECO:0007669"/>
    <property type="project" value="InterPro"/>
</dbReference>
<accession>A0A2N7WTV2</accession>
<protein>
    <recommendedName>
        <fullName evidence="3">Type II toxin-antitoxin system HigB family toxin</fullName>
    </recommendedName>
</protein>
<name>A0A2N7WTV2_9BURK</name>
<proteinExistence type="predicted"/>
<dbReference type="AlphaFoldDB" id="A0A2N7WTV2"/>